<dbReference type="AlphaFoldDB" id="A0A2A2HDX4"/>
<reference evidence="1 3" key="2">
    <citation type="journal article" date="2017" name="BMC Genomics">
        <title>Genomic analysis of methanogenic archaea reveals a shift towards energy conservation.</title>
        <authorList>
            <person name="Gilmore S.P."/>
            <person name="Henske J.K."/>
            <person name="Sexton J.A."/>
            <person name="Solomon K.V."/>
            <person name="Seppala S."/>
            <person name="Yoo J.I."/>
            <person name="Huyett L.M."/>
            <person name="Pressman A."/>
            <person name="Cogan J.Z."/>
            <person name="Kivenson V."/>
            <person name="Peng X."/>
            <person name="Tan Y."/>
            <person name="Valentine D.L."/>
            <person name="O'Malley M.A."/>
        </authorList>
    </citation>
    <scope>NUCLEOTIDE SEQUENCE [LARGE SCALE GENOMIC DNA]</scope>
    <source>
        <strain evidence="1 3">1R-7</strain>
    </source>
</reference>
<organism evidence="1 3">
    <name type="scientific">Methanosphaera cuniculi</name>
    <dbReference type="NCBI Taxonomy" id="1077256"/>
    <lineage>
        <taxon>Archaea</taxon>
        <taxon>Methanobacteriati</taxon>
        <taxon>Methanobacteriota</taxon>
        <taxon>Methanomada group</taxon>
        <taxon>Methanobacteria</taxon>
        <taxon>Methanobacteriales</taxon>
        <taxon>Methanobacteriaceae</taxon>
        <taxon>Methanosphaera</taxon>
    </lineage>
</organism>
<keyword evidence="3" id="KW-1185">Reference proteome</keyword>
<gene>
    <name evidence="1" type="ORF">ASJ82_07540</name>
    <name evidence="2" type="ORF">MSCUN_10950</name>
</gene>
<dbReference type="EMBL" id="LMVN01000011">
    <property type="protein sequence ID" value="PAV07520.1"/>
    <property type="molecule type" value="Genomic_DNA"/>
</dbReference>
<sequence length="112" mass="13293">MTKYTKKEMQEMTFKPVNNGEYEEQAWRPQEAGDNIIGEYTERKENCGFEAYTFYIIDDGEQKWSILENKVLQSQFEKVEPGDIIKLTYLGKKQIQNGNRFYKNFSIEKAEL</sequence>
<dbReference type="RefSeq" id="WP_095608405.1">
    <property type="nucleotide sequence ID" value="NZ_LMVN01000011.1"/>
</dbReference>
<evidence type="ECO:0000313" key="4">
    <source>
        <dbReference type="Proteomes" id="UP000246004"/>
    </source>
</evidence>
<dbReference type="Proteomes" id="UP000246004">
    <property type="component" value="Unassembled WGS sequence"/>
</dbReference>
<comment type="caution">
    <text evidence="1">The sequence shown here is derived from an EMBL/GenBank/DDBJ whole genome shotgun (WGS) entry which is preliminary data.</text>
</comment>
<evidence type="ECO:0000313" key="3">
    <source>
        <dbReference type="Proteomes" id="UP000217528"/>
    </source>
</evidence>
<proteinExistence type="predicted"/>
<accession>A0A2A2HDX4</accession>
<dbReference type="EMBL" id="LWMS01000031">
    <property type="protein sequence ID" value="PWL08164.1"/>
    <property type="molecule type" value="Genomic_DNA"/>
</dbReference>
<reference evidence="2 4" key="1">
    <citation type="submission" date="2016-04" db="EMBL/GenBank/DDBJ databases">
        <title>Genome sequence of Methanosphaera cuniculi DSM 4103.</title>
        <authorList>
            <person name="Poehlein A."/>
            <person name="Seedorf H."/>
            <person name="Daniel R."/>
        </authorList>
    </citation>
    <scope>NUCLEOTIDE SEQUENCE [LARGE SCALE GENOMIC DNA]</scope>
    <source>
        <strain evidence="2 4">DSM 4103</strain>
    </source>
</reference>
<evidence type="ECO:0000313" key="2">
    <source>
        <dbReference type="EMBL" id="PWL08164.1"/>
    </source>
</evidence>
<dbReference type="Proteomes" id="UP000217528">
    <property type="component" value="Unassembled WGS sequence"/>
</dbReference>
<name>A0A2A2HDX4_9EURY</name>
<protein>
    <submittedName>
        <fullName evidence="1">Uncharacterized protein</fullName>
    </submittedName>
</protein>
<evidence type="ECO:0000313" key="1">
    <source>
        <dbReference type="EMBL" id="PAV07520.1"/>
    </source>
</evidence>